<feature type="transmembrane region" description="Helical" evidence="6">
    <location>
        <begin position="280"/>
        <end position="303"/>
    </location>
</feature>
<evidence type="ECO:0000256" key="1">
    <source>
        <dbReference type="ARBA" id="ARBA00004651"/>
    </source>
</evidence>
<feature type="transmembrane region" description="Helical" evidence="6">
    <location>
        <begin position="246"/>
        <end position="268"/>
    </location>
</feature>
<dbReference type="PATRIC" id="fig|45070.6.peg.2192"/>
<organism evidence="8 9">
    <name type="scientific">Legionella nautarum</name>
    <dbReference type="NCBI Taxonomy" id="45070"/>
    <lineage>
        <taxon>Bacteria</taxon>
        <taxon>Pseudomonadati</taxon>
        <taxon>Pseudomonadota</taxon>
        <taxon>Gammaproteobacteria</taxon>
        <taxon>Legionellales</taxon>
        <taxon>Legionellaceae</taxon>
        <taxon>Legionella</taxon>
    </lineage>
</organism>
<feature type="transmembrane region" description="Helical" evidence="6">
    <location>
        <begin position="138"/>
        <end position="160"/>
    </location>
</feature>
<protein>
    <submittedName>
        <fullName evidence="8">Multidrug resistance protein D</fullName>
    </submittedName>
</protein>
<evidence type="ECO:0000259" key="7">
    <source>
        <dbReference type="PROSITE" id="PS50850"/>
    </source>
</evidence>
<dbReference type="InterPro" id="IPR036259">
    <property type="entry name" value="MFS_trans_sf"/>
</dbReference>
<comment type="caution">
    <text evidence="8">The sequence shown here is derived from an EMBL/GenBank/DDBJ whole genome shotgun (WGS) entry which is preliminary data.</text>
</comment>
<keyword evidence="2" id="KW-1003">Cell membrane</keyword>
<accession>A0A0W0WNA1</accession>
<keyword evidence="4 6" id="KW-1133">Transmembrane helix</keyword>
<feature type="transmembrane region" description="Helical" evidence="6">
    <location>
        <begin position="371"/>
        <end position="389"/>
    </location>
</feature>
<name>A0A0W0WNA1_9GAMM</name>
<dbReference type="InterPro" id="IPR020846">
    <property type="entry name" value="MFS_dom"/>
</dbReference>
<evidence type="ECO:0000313" key="8">
    <source>
        <dbReference type="EMBL" id="KTD33786.1"/>
    </source>
</evidence>
<feature type="transmembrane region" description="Helical" evidence="6">
    <location>
        <begin position="12"/>
        <end position="32"/>
    </location>
</feature>
<feature type="domain" description="Major facilitator superfamily (MFS) profile" evidence="7">
    <location>
        <begin position="13"/>
        <end position="393"/>
    </location>
</feature>
<dbReference type="STRING" id="45070.Lnau_2078"/>
<keyword evidence="3 6" id="KW-0812">Transmembrane</keyword>
<dbReference type="RefSeq" id="WP_058505093.1">
    <property type="nucleotide sequence ID" value="NZ_CAAAIF010000012.1"/>
</dbReference>
<dbReference type="Proteomes" id="UP000054725">
    <property type="component" value="Unassembled WGS sequence"/>
</dbReference>
<evidence type="ECO:0000256" key="3">
    <source>
        <dbReference type="ARBA" id="ARBA00022692"/>
    </source>
</evidence>
<feature type="transmembrane region" description="Helical" evidence="6">
    <location>
        <begin position="309"/>
        <end position="328"/>
    </location>
</feature>
<feature type="transmembrane region" description="Helical" evidence="6">
    <location>
        <begin position="52"/>
        <end position="71"/>
    </location>
</feature>
<dbReference type="Pfam" id="PF07690">
    <property type="entry name" value="MFS_1"/>
    <property type="match status" value="1"/>
</dbReference>
<dbReference type="EMBL" id="LNYO01000021">
    <property type="protein sequence ID" value="KTD33786.1"/>
    <property type="molecule type" value="Genomic_DNA"/>
</dbReference>
<evidence type="ECO:0000313" key="9">
    <source>
        <dbReference type="Proteomes" id="UP000054725"/>
    </source>
</evidence>
<keyword evidence="5 6" id="KW-0472">Membrane</keyword>
<evidence type="ECO:0000256" key="6">
    <source>
        <dbReference type="SAM" id="Phobius"/>
    </source>
</evidence>
<dbReference type="SUPFAM" id="SSF103473">
    <property type="entry name" value="MFS general substrate transporter"/>
    <property type="match status" value="1"/>
</dbReference>
<evidence type="ECO:0000256" key="2">
    <source>
        <dbReference type="ARBA" id="ARBA00022475"/>
    </source>
</evidence>
<evidence type="ECO:0000256" key="4">
    <source>
        <dbReference type="ARBA" id="ARBA00022989"/>
    </source>
</evidence>
<dbReference type="InterPro" id="IPR011701">
    <property type="entry name" value="MFS"/>
</dbReference>
<feature type="transmembrane region" description="Helical" evidence="6">
    <location>
        <begin position="215"/>
        <end position="234"/>
    </location>
</feature>
<keyword evidence="9" id="KW-1185">Reference proteome</keyword>
<dbReference type="PROSITE" id="PS50850">
    <property type="entry name" value="MFS"/>
    <property type="match status" value="1"/>
</dbReference>
<dbReference type="Gene3D" id="1.20.1720.10">
    <property type="entry name" value="Multidrug resistance protein D"/>
    <property type="match status" value="1"/>
</dbReference>
<feature type="transmembrane region" description="Helical" evidence="6">
    <location>
        <begin position="166"/>
        <end position="188"/>
    </location>
</feature>
<gene>
    <name evidence="8" type="ORF">Lnau_2078</name>
</gene>
<dbReference type="GO" id="GO:0005886">
    <property type="term" value="C:plasma membrane"/>
    <property type="evidence" value="ECO:0007669"/>
    <property type="project" value="UniProtKB-SubCell"/>
</dbReference>
<dbReference type="GO" id="GO:0022857">
    <property type="term" value="F:transmembrane transporter activity"/>
    <property type="evidence" value="ECO:0007669"/>
    <property type="project" value="InterPro"/>
</dbReference>
<dbReference type="InterPro" id="IPR050189">
    <property type="entry name" value="MFS_Efflux_Transporters"/>
</dbReference>
<proteinExistence type="predicted"/>
<comment type="subcellular location">
    <subcellularLocation>
        <location evidence="1">Cell membrane</location>
        <topology evidence="1">Multi-pass membrane protein</topology>
    </subcellularLocation>
</comment>
<feature type="transmembrane region" description="Helical" evidence="6">
    <location>
        <begin position="78"/>
        <end position="97"/>
    </location>
</feature>
<dbReference type="AlphaFoldDB" id="A0A0W0WNA1"/>
<feature type="transmembrane region" description="Helical" evidence="6">
    <location>
        <begin position="340"/>
        <end position="365"/>
    </location>
</feature>
<dbReference type="PANTHER" id="PTHR43124:SF3">
    <property type="entry name" value="CHLORAMPHENICOL EFFLUX PUMP RV0191"/>
    <property type="match status" value="1"/>
</dbReference>
<reference evidence="8 9" key="1">
    <citation type="submission" date="2015-11" db="EMBL/GenBank/DDBJ databases">
        <title>Genomic analysis of 38 Legionella species identifies large and diverse effector repertoires.</title>
        <authorList>
            <person name="Burstein D."/>
            <person name="Amaro F."/>
            <person name="Zusman T."/>
            <person name="Lifshitz Z."/>
            <person name="Cohen O."/>
            <person name="Gilbert J.A."/>
            <person name="Pupko T."/>
            <person name="Shuman H.A."/>
            <person name="Segal G."/>
        </authorList>
    </citation>
    <scope>NUCLEOTIDE SEQUENCE [LARGE SCALE GENOMIC DNA]</scope>
    <source>
        <strain evidence="8 9">ATCC 49506</strain>
    </source>
</reference>
<sequence length="394" mass="44861">MWIRLKIPANLIVFLTFVMNALLTQLSLYLYLPSMPAMRIAMHTNNAHIQLTYSYFMLGMGLAIIFSGYLIRKSSYRQLLLINNFIFILATALIFFINNISIFLILRVLQGIGCSLGSVFIIMVIIREQYEKEASIRVFSFLLSALALVPIVAPFIGGYIQDTYGWKGNFLILLFLSLGLMLTTFLIFPKIKNKSKELQKSYIFYIKEYLNDKHFFSHTVYSILIVNIIVSYNVASPFLLQNRLAISASFFGWLAAFIGCMFSLGAFFNSSLIRKYNINFVVKFGLVISSIGVALFLICSYLTPYSVTAIVVPFAIVTFGLAILYPNLTSYSYENIKEQAHIAASLFATLNIISNFITVYIVALIPEESPIFFAWVITSMQLLLLSYFYKRIKF</sequence>
<feature type="transmembrane region" description="Helical" evidence="6">
    <location>
        <begin position="103"/>
        <end position="126"/>
    </location>
</feature>
<evidence type="ECO:0000256" key="5">
    <source>
        <dbReference type="ARBA" id="ARBA00023136"/>
    </source>
</evidence>
<dbReference type="PANTHER" id="PTHR43124">
    <property type="entry name" value="PURINE EFFLUX PUMP PBUE"/>
    <property type="match status" value="1"/>
</dbReference>